<feature type="domain" description="LysM" evidence="1">
    <location>
        <begin position="183"/>
        <end position="227"/>
    </location>
</feature>
<dbReference type="PATRIC" id="fig|1202534.3.peg.3923"/>
<dbReference type="AlphaFoldDB" id="R9BRZ5"/>
<dbReference type="Pfam" id="PF01520">
    <property type="entry name" value="Amidase_3"/>
    <property type="match status" value="1"/>
</dbReference>
<dbReference type="SMART" id="SM00257">
    <property type="entry name" value="LysM"/>
    <property type="match status" value="1"/>
</dbReference>
<dbReference type="Gene3D" id="3.10.350.10">
    <property type="entry name" value="LysM domain"/>
    <property type="match status" value="1"/>
</dbReference>
<dbReference type="PROSITE" id="PS51782">
    <property type="entry name" value="LYSM"/>
    <property type="match status" value="1"/>
</dbReference>
<dbReference type="Gene3D" id="3.40.630.40">
    <property type="entry name" value="Zn-dependent exopeptidases"/>
    <property type="match status" value="1"/>
</dbReference>
<dbReference type="GO" id="GO:0009253">
    <property type="term" value="P:peptidoglycan catabolic process"/>
    <property type="evidence" value="ECO:0007669"/>
    <property type="project" value="InterPro"/>
</dbReference>
<reference evidence="2 3" key="1">
    <citation type="submission" date="2013-03" db="EMBL/GenBank/DDBJ databases">
        <title>Whole genome shotgun sequencing of Clostridium sartagoforme AAU1.</title>
        <authorList>
            <person name="Joshi C.G."/>
            <person name="Duggirala S.M."/>
            <person name="Nathani N.M."/>
            <person name="Bhatt V.D."/>
            <person name="Patel A.K."/>
            <person name="Pandya P.R."/>
            <person name="KaPatel J.A."/>
        </authorList>
    </citation>
    <scope>NUCLEOTIDE SEQUENCE [LARGE SCALE GENOMIC DNA]</scope>
    <source>
        <strain evidence="2 3">AAU1</strain>
    </source>
</reference>
<dbReference type="CDD" id="cd00118">
    <property type="entry name" value="LysM"/>
    <property type="match status" value="1"/>
</dbReference>
<dbReference type="InterPro" id="IPR050695">
    <property type="entry name" value="N-acetylmuramoyl_amidase_3"/>
</dbReference>
<proteinExistence type="predicted"/>
<protein>
    <submittedName>
        <fullName evidence="2">N-acetylmuramoyl-L-alanine amidase</fullName>
    </submittedName>
</protein>
<dbReference type="SMART" id="SM00646">
    <property type="entry name" value="Ami_3"/>
    <property type="match status" value="1"/>
</dbReference>
<dbReference type="OrthoDB" id="5344211at2"/>
<dbReference type="InterPro" id="IPR018392">
    <property type="entry name" value="LysM"/>
</dbReference>
<dbReference type="GO" id="GO:0008745">
    <property type="term" value="F:N-acetylmuramoyl-L-alanine amidase activity"/>
    <property type="evidence" value="ECO:0007669"/>
    <property type="project" value="InterPro"/>
</dbReference>
<organism evidence="2 3">
    <name type="scientific">Clostridium sartagoforme AAU1</name>
    <dbReference type="NCBI Taxonomy" id="1202534"/>
    <lineage>
        <taxon>Bacteria</taxon>
        <taxon>Bacillati</taxon>
        <taxon>Bacillota</taxon>
        <taxon>Clostridia</taxon>
        <taxon>Eubacteriales</taxon>
        <taxon>Clostridiaceae</taxon>
        <taxon>Clostridium</taxon>
    </lineage>
</organism>
<dbReference type="PANTHER" id="PTHR30404">
    <property type="entry name" value="N-ACETYLMURAMOYL-L-ALANINE AMIDASE"/>
    <property type="match status" value="1"/>
</dbReference>
<dbReference type="SUPFAM" id="SSF54106">
    <property type="entry name" value="LysM domain"/>
    <property type="match status" value="1"/>
</dbReference>
<dbReference type="RefSeq" id="WP_016209137.1">
    <property type="nucleotide sequence ID" value="NZ_ASRV01000241.1"/>
</dbReference>
<evidence type="ECO:0000259" key="1">
    <source>
        <dbReference type="PROSITE" id="PS51782"/>
    </source>
</evidence>
<dbReference type="InterPro" id="IPR002508">
    <property type="entry name" value="MurNAc-LAA_cat"/>
</dbReference>
<dbReference type="GO" id="GO:0030288">
    <property type="term" value="C:outer membrane-bounded periplasmic space"/>
    <property type="evidence" value="ECO:0007669"/>
    <property type="project" value="TreeGrafter"/>
</dbReference>
<dbReference type="SUPFAM" id="SSF53187">
    <property type="entry name" value="Zn-dependent exopeptidases"/>
    <property type="match status" value="1"/>
</dbReference>
<evidence type="ECO:0000313" key="3">
    <source>
        <dbReference type="Proteomes" id="UP000013988"/>
    </source>
</evidence>
<dbReference type="Proteomes" id="UP000013988">
    <property type="component" value="Unassembled WGS sequence"/>
</dbReference>
<evidence type="ECO:0000313" key="2">
    <source>
        <dbReference type="EMBL" id="EOR19899.1"/>
    </source>
</evidence>
<accession>R9BRZ5</accession>
<dbReference type="InterPro" id="IPR036779">
    <property type="entry name" value="LysM_dom_sf"/>
</dbReference>
<dbReference type="CDD" id="cd02696">
    <property type="entry name" value="MurNAc-LAA"/>
    <property type="match status" value="1"/>
</dbReference>
<dbReference type="EMBL" id="ASRV01000241">
    <property type="protein sequence ID" value="EOR19899.1"/>
    <property type="molecule type" value="Genomic_DNA"/>
</dbReference>
<name>R9BRZ5_9CLOT</name>
<comment type="caution">
    <text evidence="2">The sequence shown here is derived from an EMBL/GenBank/DDBJ whole genome shotgun (WGS) entry which is preliminary data.</text>
</comment>
<sequence length="228" mass="24357">MVIGIDIGHNVTYDTGANGLRFEDELNALVGNELIRKLSATGVTVVNCTPSNAYSLSDSLSRRCNVANNSGCDIFISIHHNAGGGTGAEVLIYPGDSSYDLGNVILNKLLGIGLRNRGVKTRNDLYVLKGTKMPALIIECAFVDSANDMVSYNHISIANAIFEAICNVYGISEAMPSTPSTSNTYTVVKGDTLYGISRRFNTTVASIASKNGIEDVNLIYPGQKLIIK</sequence>
<keyword evidence="3" id="KW-1185">Reference proteome</keyword>
<dbReference type="Pfam" id="PF01476">
    <property type="entry name" value="LysM"/>
    <property type="match status" value="1"/>
</dbReference>
<dbReference type="PANTHER" id="PTHR30404:SF8">
    <property type="entry name" value="AUTOLYSIN PH-RELATED"/>
    <property type="match status" value="1"/>
</dbReference>
<gene>
    <name evidence="2" type="ORF">A500_19669</name>
</gene>